<dbReference type="SMART" id="SM00382">
    <property type="entry name" value="AAA"/>
    <property type="match status" value="2"/>
</dbReference>
<name>A9KLF6_LACP7</name>
<dbReference type="InterPro" id="IPR037118">
    <property type="entry name" value="Val-tRNA_synth_C_sf"/>
</dbReference>
<dbReference type="RefSeq" id="WP_012198930.1">
    <property type="nucleotide sequence ID" value="NC_010001.1"/>
</dbReference>
<dbReference type="InterPro" id="IPR027417">
    <property type="entry name" value="P-loop_NTPase"/>
</dbReference>
<dbReference type="InterPro" id="IPR017871">
    <property type="entry name" value="ABC_transporter-like_CS"/>
</dbReference>
<evidence type="ECO:0000313" key="6">
    <source>
        <dbReference type="EMBL" id="ABX41285.1"/>
    </source>
</evidence>
<proteinExistence type="predicted"/>
<dbReference type="SUPFAM" id="SSF52540">
    <property type="entry name" value="P-loop containing nucleoside triphosphate hydrolases"/>
    <property type="match status" value="2"/>
</dbReference>
<dbReference type="HOGENOM" id="CLU_000604_36_0_9"/>
<reference evidence="7" key="1">
    <citation type="submission" date="2007-11" db="EMBL/GenBank/DDBJ databases">
        <title>Complete genome sequence of Clostridium phytofermentans ISDg.</title>
        <authorList>
            <person name="Leschine S.B."/>
            <person name="Warnick T.A."/>
            <person name="Blanchard J.L."/>
            <person name="Schnell D.J."/>
            <person name="Petit E.L."/>
            <person name="LaTouf W.G."/>
            <person name="Copeland A."/>
            <person name="Lucas S."/>
            <person name="Lapidus A."/>
            <person name="Barry K."/>
            <person name="Glavina del Rio T."/>
            <person name="Dalin E."/>
            <person name="Tice H."/>
            <person name="Pitluck S."/>
            <person name="Kiss H."/>
            <person name="Brettin T."/>
            <person name="Bruce D."/>
            <person name="Detter J.C."/>
            <person name="Han C."/>
            <person name="Kuske C."/>
            <person name="Schmutz J."/>
            <person name="Larimer F."/>
            <person name="Land M."/>
            <person name="Hauser L."/>
            <person name="Kyrpides N."/>
            <person name="Kim E.A."/>
            <person name="Richardson P."/>
        </authorList>
    </citation>
    <scope>NUCLEOTIDE SEQUENCE [LARGE SCALE GENOMIC DNA]</scope>
    <source>
        <strain evidence="7">ATCC 700394 / DSM 18823 / ISDg</strain>
    </source>
</reference>
<dbReference type="GO" id="GO:0016887">
    <property type="term" value="F:ATP hydrolysis activity"/>
    <property type="evidence" value="ECO:0007669"/>
    <property type="project" value="InterPro"/>
</dbReference>
<accession>A9KLF6</accession>
<dbReference type="Proteomes" id="UP000000370">
    <property type="component" value="Chromosome"/>
</dbReference>
<dbReference type="CDD" id="cd03221">
    <property type="entry name" value="ABCF_EF-3"/>
    <property type="match status" value="2"/>
</dbReference>
<dbReference type="Pfam" id="PF00005">
    <property type="entry name" value="ABC_tran"/>
    <property type="match status" value="2"/>
</dbReference>
<sequence length="666" mass="76091">MILACKNISKSFGTTPILDKVAFHVNEREKVAIVGINGAGKSTLIKIIMGELTADEGEIIFAKGATVGYLAQHQDLSTDSTIYEEVLAIKSDIIKMEETIRRLEIDMKSATGAELERMLSSYSRLTHDFELKNGYAYQSEVIGVLKGLGFTEEDFNKKVSTLSGGQKTRVALGKLLLSTPDIIFLDEPTNHLDMESIAWLETFLVNYSGAVVVIAHDRYFLNKVVSKVVELDNTKATMFEGNYSDYAMKKEQLRETMIRHYLNQQREIKHQEEVIAKLRSFNREKSIKRAESREKMLDKIDRLDKPVTVNDKMHIALEPNIISGNDVLTVTDLRKSYGSLTLFDQLNFEVKRGEKVAIIGNNGTGKTTILKIINQIINADAGDVKLGAKVFVGYYDQEHHVLNMDKTIFDEIQDTYPNMDNTRVRNILAAFLFTGDDVFKLIKDISGGERGRVSLAKLMLSDANFLIMDEPTNHLDITSKEILENAINNYTGTVLYVSHDRYFINRTASRILDLTNQTFLNYIGNYDYYLEKKPEMEWRAFGNNNGYNQSDANDNILNGLRINKHLDQANKELQTSSFPQEPVSENKLDWQQQKEEQAKLRKRQNELKKVEDEITRLEARNEELEVLLADSSIYTNSSKLIEVHKEKKELEERLEVLMEQWEELSE</sequence>
<dbReference type="PROSITE" id="PS50893">
    <property type="entry name" value="ABC_TRANSPORTER_2"/>
    <property type="match status" value="2"/>
</dbReference>
<dbReference type="OrthoDB" id="9801441at2"/>
<feature type="domain" description="ABC transporter" evidence="5">
    <location>
        <begin position="328"/>
        <end position="541"/>
    </location>
</feature>
<evidence type="ECO:0000259" key="5">
    <source>
        <dbReference type="PROSITE" id="PS50893"/>
    </source>
</evidence>
<dbReference type="eggNOG" id="COG0488">
    <property type="taxonomic scope" value="Bacteria"/>
</dbReference>
<keyword evidence="1" id="KW-0677">Repeat</keyword>
<keyword evidence="7" id="KW-1185">Reference proteome</keyword>
<dbReference type="InterPro" id="IPR051309">
    <property type="entry name" value="ABCF_ATPase"/>
</dbReference>
<dbReference type="Gene3D" id="1.10.287.380">
    <property type="entry name" value="Valyl-tRNA synthetase, C-terminal domain"/>
    <property type="match status" value="1"/>
</dbReference>
<dbReference type="EMBL" id="CP000885">
    <property type="protein sequence ID" value="ABX41285.1"/>
    <property type="molecule type" value="Genomic_DNA"/>
</dbReference>
<dbReference type="NCBIfam" id="NF000355">
    <property type="entry name" value="ribo_prot_ABC_F"/>
    <property type="match status" value="1"/>
</dbReference>
<dbReference type="Pfam" id="PF16326">
    <property type="entry name" value="ABC_tran_CTD"/>
    <property type="match status" value="1"/>
</dbReference>
<evidence type="ECO:0000256" key="3">
    <source>
        <dbReference type="ARBA" id="ARBA00022840"/>
    </source>
</evidence>
<evidence type="ECO:0000256" key="4">
    <source>
        <dbReference type="SAM" id="Coils"/>
    </source>
</evidence>
<evidence type="ECO:0000256" key="2">
    <source>
        <dbReference type="ARBA" id="ARBA00022741"/>
    </source>
</evidence>
<keyword evidence="2" id="KW-0547">Nucleotide-binding</keyword>
<protein>
    <submittedName>
        <fullName evidence="6">ABC transporter related</fullName>
    </submittedName>
</protein>
<keyword evidence="4" id="KW-0175">Coiled coil</keyword>
<dbReference type="InterPro" id="IPR003593">
    <property type="entry name" value="AAA+_ATPase"/>
</dbReference>
<dbReference type="InterPro" id="IPR032524">
    <property type="entry name" value="ABC_tran_C"/>
</dbReference>
<dbReference type="FunFam" id="3.40.50.300:FF:000011">
    <property type="entry name" value="Putative ABC transporter ATP-binding component"/>
    <property type="match status" value="1"/>
</dbReference>
<dbReference type="GO" id="GO:0005524">
    <property type="term" value="F:ATP binding"/>
    <property type="evidence" value="ECO:0007669"/>
    <property type="project" value="UniProtKB-KW"/>
</dbReference>
<dbReference type="PROSITE" id="PS00211">
    <property type="entry name" value="ABC_TRANSPORTER_1"/>
    <property type="match status" value="1"/>
</dbReference>
<dbReference type="GO" id="GO:0003677">
    <property type="term" value="F:DNA binding"/>
    <property type="evidence" value="ECO:0007669"/>
    <property type="project" value="InterPro"/>
</dbReference>
<dbReference type="InterPro" id="IPR032781">
    <property type="entry name" value="ABC_tran_Xtn"/>
</dbReference>
<dbReference type="STRING" id="357809.Cphy_0900"/>
<dbReference type="AlphaFoldDB" id="A9KLF6"/>
<evidence type="ECO:0000313" key="7">
    <source>
        <dbReference type="Proteomes" id="UP000000370"/>
    </source>
</evidence>
<dbReference type="KEGG" id="cpy:Cphy_0900"/>
<organism evidence="6 7">
    <name type="scientific">Lachnoclostridium phytofermentans (strain ATCC 700394 / DSM 18823 / ISDg)</name>
    <name type="common">Clostridium phytofermentans</name>
    <dbReference type="NCBI Taxonomy" id="357809"/>
    <lineage>
        <taxon>Bacteria</taxon>
        <taxon>Bacillati</taxon>
        <taxon>Bacillota</taxon>
        <taxon>Clostridia</taxon>
        <taxon>Lachnospirales</taxon>
        <taxon>Lachnospiraceae</taxon>
    </lineage>
</organism>
<feature type="domain" description="ABC transporter" evidence="5">
    <location>
        <begin position="3"/>
        <end position="258"/>
    </location>
</feature>
<dbReference type="PANTHER" id="PTHR42855">
    <property type="entry name" value="ABC TRANSPORTER ATP-BINDING SUBUNIT"/>
    <property type="match status" value="1"/>
</dbReference>
<dbReference type="PANTHER" id="PTHR42855:SF2">
    <property type="entry name" value="DRUG RESISTANCE ABC TRANSPORTER,ATP-BINDING PROTEIN"/>
    <property type="match status" value="1"/>
</dbReference>
<feature type="coiled-coil region" evidence="4">
    <location>
        <begin position="593"/>
        <end position="664"/>
    </location>
</feature>
<gene>
    <name evidence="6" type="ordered locus">Cphy_0900</name>
</gene>
<dbReference type="FunFam" id="3.40.50.300:FF:000309">
    <property type="entry name" value="ABC transporter ATP-binding protein"/>
    <property type="match status" value="1"/>
</dbReference>
<keyword evidence="3" id="KW-0067">ATP-binding</keyword>
<dbReference type="InterPro" id="IPR003439">
    <property type="entry name" value="ABC_transporter-like_ATP-bd"/>
</dbReference>
<dbReference type="Pfam" id="PF12848">
    <property type="entry name" value="ABC_tran_Xtn"/>
    <property type="match status" value="1"/>
</dbReference>
<evidence type="ECO:0000256" key="1">
    <source>
        <dbReference type="ARBA" id="ARBA00022737"/>
    </source>
</evidence>
<dbReference type="Gene3D" id="3.40.50.300">
    <property type="entry name" value="P-loop containing nucleotide triphosphate hydrolases"/>
    <property type="match status" value="2"/>
</dbReference>